<keyword evidence="1" id="KW-0285">Flavoprotein</keyword>
<dbReference type="Gene3D" id="3.40.50.360">
    <property type="match status" value="1"/>
</dbReference>
<reference evidence="4" key="1">
    <citation type="submission" date="2020-07" db="EMBL/GenBank/DDBJ databases">
        <title>Huge and variable diversity of episymbiotic CPR bacteria and DPANN archaea in groundwater ecosystems.</title>
        <authorList>
            <person name="He C.Y."/>
            <person name="Keren R."/>
            <person name="Whittaker M."/>
            <person name="Farag I.F."/>
            <person name="Doudna J."/>
            <person name="Cate J.H.D."/>
            <person name="Banfield J.F."/>
        </authorList>
    </citation>
    <scope>NUCLEOTIDE SEQUENCE</scope>
    <source>
        <strain evidence="4">NC_groundwater_1664_Pr3_B-0.1um_52_9</strain>
    </source>
</reference>
<dbReference type="PANTHER" id="PTHR43278:SF2">
    <property type="entry name" value="IRON-SULFUR FLAVOPROTEIN"/>
    <property type="match status" value="1"/>
</dbReference>
<protein>
    <submittedName>
        <fullName evidence="4">Flavodoxin family protein</fullName>
    </submittedName>
</protein>
<evidence type="ECO:0000313" key="4">
    <source>
        <dbReference type="EMBL" id="MBI5249743.1"/>
    </source>
</evidence>
<dbReference type="PANTHER" id="PTHR43278">
    <property type="entry name" value="NAD(P)H-DEPENDENT FMN-CONTAINING OXIDOREDUCTASE YWQN-RELATED"/>
    <property type="match status" value="1"/>
</dbReference>
<evidence type="ECO:0000313" key="5">
    <source>
        <dbReference type="Proteomes" id="UP000807825"/>
    </source>
</evidence>
<sequence length="196" mass="20870">MKVLGIYGSPRKGGNTDILLDEALKGASSAGAEVSSIRNCELSISGCLECGGCDDTGVCVVEDDMQSVYQQLLDADVIFLASPIFFYGITSQAKALIDRCQALWCRRSLEKTAEERKTLQGGRGYLLAVGATKGSNLFEGVQLVAKYFFDALDMSYEGGVFVRSVEGKGDMAKHPDSLKQAFDLGVSAVAGSKQNA</sequence>
<dbReference type="GO" id="GO:0016491">
    <property type="term" value="F:oxidoreductase activity"/>
    <property type="evidence" value="ECO:0007669"/>
    <property type="project" value="InterPro"/>
</dbReference>
<evidence type="ECO:0000256" key="1">
    <source>
        <dbReference type="ARBA" id="ARBA00022630"/>
    </source>
</evidence>
<dbReference type="InterPro" id="IPR051796">
    <property type="entry name" value="ISF_SsuE-like"/>
</dbReference>
<evidence type="ECO:0000259" key="3">
    <source>
        <dbReference type="Pfam" id="PF03358"/>
    </source>
</evidence>
<feature type="domain" description="NADPH-dependent FMN reductase-like" evidence="3">
    <location>
        <begin position="1"/>
        <end position="132"/>
    </location>
</feature>
<dbReference type="SUPFAM" id="SSF52218">
    <property type="entry name" value="Flavoproteins"/>
    <property type="match status" value="1"/>
</dbReference>
<dbReference type="Proteomes" id="UP000807825">
    <property type="component" value="Unassembled WGS sequence"/>
</dbReference>
<dbReference type="EMBL" id="JACRDE010000261">
    <property type="protein sequence ID" value="MBI5249743.1"/>
    <property type="molecule type" value="Genomic_DNA"/>
</dbReference>
<dbReference type="InterPro" id="IPR005025">
    <property type="entry name" value="FMN_Rdtase-like_dom"/>
</dbReference>
<accession>A0A9D6V0N7</accession>
<organism evidence="4 5">
    <name type="scientific">Desulfomonile tiedjei</name>
    <dbReference type="NCBI Taxonomy" id="2358"/>
    <lineage>
        <taxon>Bacteria</taxon>
        <taxon>Pseudomonadati</taxon>
        <taxon>Thermodesulfobacteriota</taxon>
        <taxon>Desulfomonilia</taxon>
        <taxon>Desulfomonilales</taxon>
        <taxon>Desulfomonilaceae</taxon>
        <taxon>Desulfomonile</taxon>
    </lineage>
</organism>
<name>A0A9D6V0N7_9BACT</name>
<keyword evidence="2" id="KW-0288">FMN</keyword>
<dbReference type="Pfam" id="PF03358">
    <property type="entry name" value="FMN_red"/>
    <property type="match status" value="1"/>
</dbReference>
<evidence type="ECO:0000256" key="2">
    <source>
        <dbReference type="ARBA" id="ARBA00022643"/>
    </source>
</evidence>
<comment type="caution">
    <text evidence="4">The sequence shown here is derived from an EMBL/GenBank/DDBJ whole genome shotgun (WGS) entry which is preliminary data.</text>
</comment>
<gene>
    <name evidence="4" type="ORF">HY912_09625</name>
</gene>
<dbReference type="AlphaFoldDB" id="A0A9D6V0N7"/>
<dbReference type="InterPro" id="IPR029039">
    <property type="entry name" value="Flavoprotein-like_sf"/>
</dbReference>
<proteinExistence type="predicted"/>